<reference evidence="2 3" key="1">
    <citation type="submission" date="2017-06" db="EMBL/GenBank/DDBJ databases">
        <authorList>
            <person name="Varghese N."/>
            <person name="Submissions S."/>
        </authorList>
    </citation>
    <scope>NUCLEOTIDE SEQUENCE [LARGE SCALE GENOMIC DNA]</scope>
    <source>
        <strain evidence="2 3">DSM 19840</strain>
    </source>
</reference>
<keyword evidence="1" id="KW-0472">Membrane</keyword>
<gene>
    <name evidence="2" type="ORF">SAMN04488009_1124</name>
</gene>
<evidence type="ECO:0000256" key="1">
    <source>
        <dbReference type="SAM" id="Phobius"/>
    </source>
</evidence>
<comment type="caution">
    <text evidence="2">The sequence shown here is derived from an EMBL/GenBank/DDBJ whole genome shotgun (WGS) entry which is preliminary data.</text>
</comment>
<keyword evidence="3" id="KW-1185">Reference proteome</keyword>
<dbReference type="Proteomes" id="UP000198337">
    <property type="component" value="Unassembled WGS sequence"/>
</dbReference>
<dbReference type="EMBL" id="FZNV01000001">
    <property type="protein sequence ID" value="SNR30874.1"/>
    <property type="molecule type" value="Genomic_DNA"/>
</dbReference>
<proteinExistence type="predicted"/>
<evidence type="ECO:0000313" key="3">
    <source>
        <dbReference type="Proteomes" id="UP000198337"/>
    </source>
</evidence>
<evidence type="ECO:0000313" key="2">
    <source>
        <dbReference type="EMBL" id="SNR30874.1"/>
    </source>
</evidence>
<keyword evidence="1" id="KW-1133">Transmembrane helix</keyword>
<organism evidence="2 3">
    <name type="scientific">Maribacter sedimenticola</name>
    <dbReference type="NCBI Taxonomy" id="228956"/>
    <lineage>
        <taxon>Bacteria</taxon>
        <taxon>Pseudomonadati</taxon>
        <taxon>Bacteroidota</taxon>
        <taxon>Flavobacteriia</taxon>
        <taxon>Flavobacteriales</taxon>
        <taxon>Flavobacteriaceae</taxon>
        <taxon>Maribacter</taxon>
    </lineage>
</organism>
<accession>A0ABY1SE98</accession>
<feature type="transmembrane region" description="Helical" evidence="1">
    <location>
        <begin position="12"/>
        <end position="32"/>
    </location>
</feature>
<name>A0ABY1SE98_9FLAO</name>
<sequence length="52" mass="5876">MKSGFFYSLNNTFLTLGKSLSLLFFYIFNIIIKDPSPSLLTIFSLITLIPGK</sequence>
<keyword evidence="1" id="KW-0812">Transmembrane</keyword>
<protein>
    <submittedName>
        <fullName evidence="2">Uncharacterized protein</fullName>
    </submittedName>
</protein>